<proteinExistence type="predicted"/>
<gene>
    <name evidence="1" type="ORF">CY34DRAFT_458157</name>
</gene>
<reference evidence="1 2" key="1">
    <citation type="submission" date="2014-04" db="EMBL/GenBank/DDBJ databases">
        <authorList>
            <consortium name="DOE Joint Genome Institute"/>
            <person name="Kuo A."/>
            <person name="Ruytinx J."/>
            <person name="Rineau F."/>
            <person name="Colpaert J."/>
            <person name="Kohler A."/>
            <person name="Nagy L.G."/>
            <person name="Floudas D."/>
            <person name="Copeland A."/>
            <person name="Barry K.W."/>
            <person name="Cichocki N."/>
            <person name="Veneault-Fourrey C."/>
            <person name="LaButti K."/>
            <person name="Lindquist E.A."/>
            <person name="Lipzen A."/>
            <person name="Lundell T."/>
            <person name="Morin E."/>
            <person name="Murat C."/>
            <person name="Sun H."/>
            <person name="Tunlid A."/>
            <person name="Henrissat B."/>
            <person name="Grigoriev I.V."/>
            <person name="Hibbett D.S."/>
            <person name="Martin F."/>
            <person name="Nordberg H.P."/>
            <person name="Cantor M.N."/>
            <person name="Hua S.X."/>
        </authorList>
    </citation>
    <scope>NUCLEOTIDE SEQUENCE [LARGE SCALE GENOMIC DNA]</scope>
    <source>
        <strain evidence="1 2">UH-Slu-Lm8-n1</strain>
    </source>
</reference>
<accession>A0A0D0B8I6</accession>
<protein>
    <submittedName>
        <fullName evidence="1">Uncharacterized protein</fullName>
    </submittedName>
</protein>
<dbReference type="OrthoDB" id="2340858at2759"/>
<reference evidence="2" key="2">
    <citation type="submission" date="2015-01" db="EMBL/GenBank/DDBJ databases">
        <title>Evolutionary Origins and Diversification of the Mycorrhizal Mutualists.</title>
        <authorList>
            <consortium name="DOE Joint Genome Institute"/>
            <consortium name="Mycorrhizal Genomics Consortium"/>
            <person name="Kohler A."/>
            <person name="Kuo A."/>
            <person name="Nagy L.G."/>
            <person name="Floudas D."/>
            <person name="Copeland A."/>
            <person name="Barry K.W."/>
            <person name="Cichocki N."/>
            <person name="Veneault-Fourrey C."/>
            <person name="LaButti K."/>
            <person name="Lindquist E.A."/>
            <person name="Lipzen A."/>
            <person name="Lundell T."/>
            <person name="Morin E."/>
            <person name="Murat C."/>
            <person name="Riley R."/>
            <person name="Ohm R."/>
            <person name="Sun H."/>
            <person name="Tunlid A."/>
            <person name="Henrissat B."/>
            <person name="Grigoriev I.V."/>
            <person name="Hibbett D.S."/>
            <person name="Martin F."/>
        </authorList>
    </citation>
    <scope>NUCLEOTIDE SEQUENCE [LARGE SCALE GENOMIC DNA]</scope>
    <source>
        <strain evidence="2">UH-Slu-Lm8-n1</strain>
    </source>
</reference>
<evidence type="ECO:0000313" key="2">
    <source>
        <dbReference type="Proteomes" id="UP000054485"/>
    </source>
</evidence>
<dbReference type="EMBL" id="KN835163">
    <property type="protein sequence ID" value="KIK46119.1"/>
    <property type="molecule type" value="Genomic_DNA"/>
</dbReference>
<name>A0A0D0B8I6_9AGAM</name>
<dbReference type="Proteomes" id="UP000054485">
    <property type="component" value="Unassembled WGS sequence"/>
</dbReference>
<organism evidence="1 2">
    <name type="scientific">Suillus luteus UH-Slu-Lm8-n1</name>
    <dbReference type="NCBI Taxonomy" id="930992"/>
    <lineage>
        <taxon>Eukaryota</taxon>
        <taxon>Fungi</taxon>
        <taxon>Dikarya</taxon>
        <taxon>Basidiomycota</taxon>
        <taxon>Agaricomycotina</taxon>
        <taxon>Agaricomycetes</taxon>
        <taxon>Agaricomycetidae</taxon>
        <taxon>Boletales</taxon>
        <taxon>Suillineae</taxon>
        <taxon>Suillaceae</taxon>
        <taxon>Suillus</taxon>
    </lineage>
</organism>
<sequence>MSSTATTGPSVSHLNLLSLYNVLWQQQDHSVVKQTNCDVADLEEQEQTHPFNFDAIDLSGYPGAKLPNGATSMIVRSVYETFFHKISTNERNIVVHGSAGIGKTYFLLYALVRRLLARQPVTYQIDQSDSSVLCFTADGFFALPEENSEYHPLFDREDVLHLIDSTQKDSITHTNTDHTRALMRGTRGKAIFTTFWPDSLGLDIGWLSEHDVALRKWMKPCTFDEIFAMSTLTPGQHKVKSLRWSYTHFGSNAHACLQVSHDVNDADYYLKELERTHDNLWNIQPTLREPEARYSRNLFAVEPGNTCAEPLSFPVSQVATRLFANEITSVDPVGAKETANTLLKSEDTKEAGEIFYRQAVVALMSRSGGIFTLGRPDLRGNYHPTREELVLQRKTHIAYEGQRAMPPNFIYSTRRELAILAENCPQLLHTPQHALVHPGIDAVMFDASSMSVWLVQVTHGSPRPVSPEGLLFLLDVVRKSPYEPSPTHPWQFVYAIRGEPTNIFFHLSGKKKTQQFSMSFWTPRIKPYVMQLRDTDLDVHSSGNPYEQWGIPYKFSQKNSPSLPQRLAHSMAHFVPRRRRTTESSTTQDKLTSDINGAIIRNSGVPGARLLGKIVSEQDPGPFDHYVRDDEHTNNWGKRLAEVCR</sequence>
<dbReference type="InParanoid" id="A0A0D0B8I6"/>
<dbReference type="AlphaFoldDB" id="A0A0D0B8I6"/>
<keyword evidence="2" id="KW-1185">Reference proteome</keyword>
<dbReference type="HOGENOM" id="CLU_424632_0_0_1"/>
<evidence type="ECO:0000313" key="1">
    <source>
        <dbReference type="EMBL" id="KIK46119.1"/>
    </source>
</evidence>